<dbReference type="GO" id="GO:0005524">
    <property type="term" value="F:ATP binding"/>
    <property type="evidence" value="ECO:0007669"/>
    <property type="project" value="UniProtKB-KW"/>
</dbReference>
<comment type="similarity">
    <text evidence="1">Belongs to the ABC transporter superfamily.</text>
</comment>
<evidence type="ECO:0000256" key="6">
    <source>
        <dbReference type="ARBA" id="ARBA00022840"/>
    </source>
</evidence>
<proteinExistence type="inferred from homology"/>
<dbReference type="InterPro" id="IPR015853">
    <property type="entry name" value="ABC_transpr_FbpC"/>
</dbReference>
<evidence type="ECO:0000313" key="11">
    <source>
        <dbReference type="EMBL" id="MDQ0345709.1"/>
    </source>
</evidence>
<dbReference type="InterPro" id="IPR013611">
    <property type="entry name" value="Transp-assoc_OB_typ2"/>
</dbReference>
<evidence type="ECO:0000256" key="5">
    <source>
        <dbReference type="ARBA" id="ARBA00022741"/>
    </source>
</evidence>
<dbReference type="Pfam" id="PF00005">
    <property type="entry name" value="ABC_tran"/>
    <property type="match status" value="1"/>
</dbReference>
<dbReference type="Gene3D" id="3.40.50.300">
    <property type="entry name" value="P-loop containing nucleotide triphosphate hydrolases"/>
    <property type="match status" value="1"/>
</dbReference>
<reference evidence="11 12" key="1">
    <citation type="submission" date="2023-07" db="EMBL/GenBank/DDBJ databases">
        <title>Genomic Encyclopedia of Type Strains, Phase IV (KMG-IV): sequencing the most valuable type-strain genomes for metagenomic binning, comparative biology and taxonomic classification.</title>
        <authorList>
            <person name="Goeker M."/>
        </authorList>
    </citation>
    <scope>NUCLEOTIDE SEQUENCE [LARGE SCALE GENOMIC DNA]</scope>
    <source>
        <strain evidence="11 12">DSM 1277</strain>
    </source>
</reference>
<dbReference type="InterPro" id="IPR003593">
    <property type="entry name" value="AAA+_ATPase"/>
</dbReference>
<gene>
    <name evidence="11" type="ORF">J2S76_000110</name>
</gene>
<dbReference type="EMBL" id="JAUSUH010000001">
    <property type="protein sequence ID" value="MDQ0345709.1"/>
    <property type="molecule type" value="Genomic_DNA"/>
</dbReference>
<evidence type="ECO:0000256" key="7">
    <source>
        <dbReference type="ARBA" id="ARBA00023004"/>
    </source>
</evidence>
<keyword evidence="12" id="KW-1185">Reference proteome</keyword>
<dbReference type="PANTHER" id="PTHR42781">
    <property type="entry name" value="SPERMIDINE/PUTRESCINE IMPORT ATP-BINDING PROTEIN POTA"/>
    <property type="match status" value="1"/>
</dbReference>
<evidence type="ECO:0000256" key="1">
    <source>
        <dbReference type="ARBA" id="ARBA00005417"/>
    </source>
</evidence>
<dbReference type="InterPro" id="IPR050093">
    <property type="entry name" value="ABC_SmlMolc_Importer"/>
</dbReference>
<keyword evidence="8" id="KW-0406">Ion transport</keyword>
<protein>
    <submittedName>
        <fullName evidence="11">Iron(III) transport system ATP-binding protein</fullName>
    </submittedName>
</protein>
<dbReference type="SUPFAM" id="SSF50331">
    <property type="entry name" value="MOP-like"/>
    <property type="match status" value="1"/>
</dbReference>
<organism evidence="11 12">
    <name type="scientific">Ancylobacter vacuolatus</name>
    <dbReference type="NCBI Taxonomy" id="223389"/>
    <lineage>
        <taxon>Bacteria</taxon>
        <taxon>Pseudomonadati</taxon>
        <taxon>Pseudomonadota</taxon>
        <taxon>Alphaproteobacteria</taxon>
        <taxon>Hyphomicrobiales</taxon>
        <taxon>Xanthobacteraceae</taxon>
        <taxon>Ancylobacter</taxon>
    </lineage>
</organism>
<dbReference type="CDD" id="cd03259">
    <property type="entry name" value="ABC_Carb_Solutes_like"/>
    <property type="match status" value="1"/>
</dbReference>
<sequence>MLTETGTTMSPQPSRTPVSLASRLVIEDVHHGYGEVEAVRGVSLTVEPGEIICLLGQSGCGKTTLLRLIAGIERPTRGRILLDTQVVAGPDAFVPPEKRAIGLVFQDYALFPHLTNVENVAFGLRRLGPAGAHDEAMRALERVRLEAYAENYPHALSGGEQQRVALARALVPRPGILLMDEPFSGLDSRLRGSVRSETLKVLHDARATCIIVTHDPEEALRLGDRIALMRKGKLVQVGPPEELYRHPADIEVARFFCEINEVEGVVSGGRVVTALGRFKAPGLAEGAGAIAAIRPQGIELKAPGSGVPGRIINHRFLGELDLYEVAVEGLDRPLVARRRTTAGLLRGHDVGVNIEPAEVLVFATGRP</sequence>
<dbReference type="InterPro" id="IPR017871">
    <property type="entry name" value="ABC_transporter-like_CS"/>
</dbReference>
<evidence type="ECO:0000313" key="12">
    <source>
        <dbReference type="Proteomes" id="UP001238467"/>
    </source>
</evidence>
<dbReference type="PROSITE" id="PS50893">
    <property type="entry name" value="ABC_TRANSPORTER_2"/>
    <property type="match status" value="1"/>
</dbReference>
<dbReference type="InterPro" id="IPR008995">
    <property type="entry name" value="Mo/tungstate-bd_C_term_dom"/>
</dbReference>
<dbReference type="Pfam" id="PF08402">
    <property type="entry name" value="TOBE_2"/>
    <property type="match status" value="1"/>
</dbReference>
<keyword evidence="6 11" id="KW-0067">ATP-binding</keyword>
<keyword evidence="4" id="KW-0410">Iron transport</keyword>
<dbReference type="SUPFAM" id="SSF52540">
    <property type="entry name" value="P-loop containing nucleoside triphosphate hydrolases"/>
    <property type="match status" value="1"/>
</dbReference>
<comment type="caution">
    <text evidence="11">The sequence shown here is derived from an EMBL/GenBank/DDBJ whole genome shotgun (WGS) entry which is preliminary data.</text>
</comment>
<keyword evidence="9" id="KW-0472">Membrane</keyword>
<dbReference type="PROSITE" id="PS00211">
    <property type="entry name" value="ABC_TRANSPORTER_1"/>
    <property type="match status" value="1"/>
</dbReference>
<evidence type="ECO:0000256" key="4">
    <source>
        <dbReference type="ARBA" id="ARBA00022496"/>
    </source>
</evidence>
<feature type="domain" description="ABC transporter" evidence="10">
    <location>
        <begin position="24"/>
        <end position="256"/>
    </location>
</feature>
<evidence type="ECO:0000256" key="8">
    <source>
        <dbReference type="ARBA" id="ARBA00023065"/>
    </source>
</evidence>
<dbReference type="Proteomes" id="UP001238467">
    <property type="component" value="Unassembled WGS sequence"/>
</dbReference>
<name>A0ABU0DBA8_9HYPH</name>
<keyword evidence="5" id="KW-0547">Nucleotide-binding</keyword>
<keyword evidence="3" id="KW-1003">Cell membrane</keyword>
<accession>A0ABU0DBA8</accession>
<evidence type="ECO:0000256" key="2">
    <source>
        <dbReference type="ARBA" id="ARBA00022448"/>
    </source>
</evidence>
<evidence type="ECO:0000256" key="9">
    <source>
        <dbReference type="ARBA" id="ARBA00023136"/>
    </source>
</evidence>
<dbReference type="PANTHER" id="PTHR42781:SF4">
    <property type="entry name" value="SPERMIDINE_PUTRESCINE IMPORT ATP-BINDING PROTEIN POTA"/>
    <property type="match status" value="1"/>
</dbReference>
<dbReference type="SMART" id="SM00382">
    <property type="entry name" value="AAA"/>
    <property type="match status" value="1"/>
</dbReference>
<dbReference type="InterPro" id="IPR003439">
    <property type="entry name" value="ABC_transporter-like_ATP-bd"/>
</dbReference>
<keyword evidence="7" id="KW-0408">Iron</keyword>
<keyword evidence="2" id="KW-0813">Transport</keyword>
<evidence type="ECO:0000259" key="10">
    <source>
        <dbReference type="PROSITE" id="PS50893"/>
    </source>
</evidence>
<dbReference type="InterPro" id="IPR027417">
    <property type="entry name" value="P-loop_NTPase"/>
</dbReference>
<evidence type="ECO:0000256" key="3">
    <source>
        <dbReference type="ARBA" id="ARBA00022475"/>
    </source>
</evidence>